<dbReference type="InterPro" id="IPR001275">
    <property type="entry name" value="DM_DNA-bd"/>
</dbReference>
<gene>
    <name evidence="8" type="ORF">Fcan01_13142</name>
</gene>
<dbReference type="OMA" id="TSGAPMY"/>
<dbReference type="GO" id="GO:0046872">
    <property type="term" value="F:metal ion binding"/>
    <property type="evidence" value="ECO:0007669"/>
    <property type="project" value="UniProtKB-KW"/>
</dbReference>
<dbReference type="Pfam" id="PF00751">
    <property type="entry name" value="DM"/>
    <property type="match status" value="1"/>
</dbReference>
<name>A0A226E263_FOLCA</name>
<dbReference type="SUPFAM" id="SSF82927">
    <property type="entry name" value="Cysteine-rich DNA binding domain, (DM domain)"/>
    <property type="match status" value="1"/>
</dbReference>
<dbReference type="EMBL" id="LNIX01000007">
    <property type="protein sequence ID" value="OXA51653.1"/>
    <property type="molecule type" value="Genomic_DNA"/>
</dbReference>
<feature type="compositionally biased region" description="Polar residues" evidence="6">
    <location>
        <begin position="328"/>
        <end position="339"/>
    </location>
</feature>
<feature type="compositionally biased region" description="Polar residues" evidence="6">
    <location>
        <begin position="192"/>
        <end position="202"/>
    </location>
</feature>
<dbReference type="SMART" id="SM00301">
    <property type="entry name" value="DM"/>
    <property type="match status" value="1"/>
</dbReference>
<evidence type="ECO:0000256" key="5">
    <source>
        <dbReference type="PROSITE-ProRule" id="PRU00070"/>
    </source>
</evidence>
<feature type="compositionally biased region" description="Low complexity" evidence="6">
    <location>
        <begin position="234"/>
        <end position="251"/>
    </location>
</feature>
<feature type="compositionally biased region" description="Low complexity" evidence="6">
    <location>
        <begin position="367"/>
        <end position="382"/>
    </location>
</feature>
<reference evidence="8 9" key="1">
    <citation type="submission" date="2015-12" db="EMBL/GenBank/DDBJ databases">
        <title>The genome of Folsomia candida.</title>
        <authorList>
            <person name="Faddeeva A."/>
            <person name="Derks M.F."/>
            <person name="Anvar Y."/>
            <person name="Smit S."/>
            <person name="Van Straalen N."/>
            <person name="Roelofs D."/>
        </authorList>
    </citation>
    <scope>NUCLEOTIDE SEQUENCE [LARGE SCALE GENOMIC DNA]</scope>
    <source>
        <strain evidence="8 9">VU population</strain>
        <tissue evidence="8">Whole body</tissue>
    </source>
</reference>
<dbReference type="STRING" id="158441.A0A226E263"/>
<evidence type="ECO:0000256" key="6">
    <source>
        <dbReference type="SAM" id="MobiDB-lite"/>
    </source>
</evidence>
<feature type="compositionally biased region" description="Basic and acidic residues" evidence="6">
    <location>
        <begin position="1"/>
        <end position="13"/>
    </location>
</feature>
<accession>A0A226E263</accession>
<dbReference type="FunFam" id="4.10.1040.10:FF:000001">
    <property type="entry name" value="doublesex- and mab-3-related transcription factor 1"/>
    <property type="match status" value="1"/>
</dbReference>
<keyword evidence="2 5" id="KW-0862">Zinc</keyword>
<keyword evidence="4 5" id="KW-0539">Nucleus</keyword>
<protein>
    <submittedName>
        <fullName evidence="8">Doublesex-and mab-3-related transcription factor 1</fullName>
    </submittedName>
</protein>
<evidence type="ECO:0000313" key="8">
    <source>
        <dbReference type="EMBL" id="OXA51653.1"/>
    </source>
</evidence>
<dbReference type="GO" id="GO:0007548">
    <property type="term" value="P:sex differentiation"/>
    <property type="evidence" value="ECO:0007669"/>
    <property type="project" value="TreeGrafter"/>
</dbReference>
<keyword evidence="1 5" id="KW-0479">Metal-binding</keyword>
<dbReference type="Gene3D" id="4.10.1040.10">
    <property type="entry name" value="DM DNA-binding domain"/>
    <property type="match status" value="1"/>
</dbReference>
<dbReference type="AlphaFoldDB" id="A0A226E263"/>
<dbReference type="Proteomes" id="UP000198287">
    <property type="component" value="Unassembled WGS sequence"/>
</dbReference>
<comment type="caution">
    <text evidence="8">The sequence shown here is derived from an EMBL/GenBank/DDBJ whole genome shotgun (WGS) entry which is preliminary data.</text>
</comment>
<feature type="compositionally biased region" description="Basic residues" evidence="6">
    <location>
        <begin position="352"/>
        <end position="362"/>
    </location>
</feature>
<feature type="region of interest" description="Disordered" evidence="6">
    <location>
        <begin position="1"/>
        <end position="119"/>
    </location>
</feature>
<evidence type="ECO:0000313" key="9">
    <source>
        <dbReference type="Proteomes" id="UP000198287"/>
    </source>
</evidence>
<feature type="compositionally biased region" description="Polar residues" evidence="6">
    <location>
        <begin position="18"/>
        <end position="43"/>
    </location>
</feature>
<evidence type="ECO:0000256" key="1">
    <source>
        <dbReference type="ARBA" id="ARBA00022723"/>
    </source>
</evidence>
<dbReference type="Gene3D" id="1.10.8.10">
    <property type="entry name" value="DNA helicase RuvA subunit, C-terminal domain"/>
    <property type="match status" value="1"/>
</dbReference>
<dbReference type="GO" id="GO:0000978">
    <property type="term" value="F:RNA polymerase II cis-regulatory region sequence-specific DNA binding"/>
    <property type="evidence" value="ECO:0007669"/>
    <property type="project" value="TreeGrafter"/>
</dbReference>
<dbReference type="PANTHER" id="PTHR12322">
    <property type="entry name" value="DOUBLESEX AND MAB-3 RELATED TRANSCRIPTION FACTOR DMRT"/>
    <property type="match status" value="1"/>
</dbReference>
<feature type="compositionally biased region" description="Low complexity" evidence="6">
    <location>
        <begin position="398"/>
        <end position="423"/>
    </location>
</feature>
<dbReference type="PANTHER" id="PTHR12322:SF53">
    <property type="entry name" value="DOUBLESEX-MAB RELATED 11E"/>
    <property type="match status" value="1"/>
</dbReference>
<dbReference type="GO" id="GO:0005634">
    <property type="term" value="C:nucleus"/>
    <property type="evidence" value="ECO:0007669"/>
    <property type="project" value="UniProtKB-SubCell"/>
</dbReference>
<feature type="compositionally biased region" description="Polar residues" evidence="6">
    <location>
        <begin position="280"/>
        <end position="290"/>
    </location>
</feature>
<dbReference type="GO" id="GO:0000981">
    <property type="term" value="F:DNA-binding transcription factor activity, RNA polymerase II-specific"/>
    <property type="evidence" value="ECO:0007669"/>
    <property type="project" value="TreeGrafter"/>
</dbReference>
<feature type="domain" description="DM" evidence="7">
    <location>
        <begin position="129"/>
        <end position="176"/>
    </location>
</feature>
<evidence type="ECO:0000256" key="3">
    <source>
        <dbReference type="ARBA" id="ARBA00023125"/>
    </source>
</evidence>
<evidence type="ECO:0000256" key="4">
    <source>
        <dbReference type="ARBA" id="ARBA00023242"/>
    </source>
</evidence>
<dbReference type="OrthoDB" id="6162476at2759"/>
<dbReference type="PROSITE" id="PS40000">
    <property type="entry name" value="DM_1"/>
    <property type="match status" value="1"/>
</dbReference>
<dbReference type="InterPro" id="IPR036407">
    <property type="entry name" value="DM_DNA-bd_sf"/>
</dbReference>
<dbReference type="PROSITE" id="PS50809">
    <property type="entry name" value="DM_2"/>
    <property type="match status" value="1"/>
</dbReference>
<feature type="compositionally biased region" description="Basic residues" evidence="6">
    <location>
        <begin position="255"/>
        <end position="264"/>
    </location>
</feature>
<feature type="DNA-binding region" description="DM" evidence="5">
    <location>
        <begin position="129"/>
        <end position="176"/>
    </location>
</feature>
<feature type="compositionally biased region" description="Basic residues" evidence="6">
    <location>
        <begin position="52"/>
        <end position="61"/>
    </location>
</feature>
<evidence type="ECO:0000259" key="7">
    <source>
        <dbReference type="PROSITE" id="PS50809"/>
    </source>
</evidence>
<proteinExistence type="predicted"/>
<keyword evidence="9" id="KW-1185">Reference proteome</keyword>
<feature type="compositionally biased region" description="Basic and acidic residues" evidence="6">
    <location>
        <begin position="308"/>
        <end position="327"/>
    </location>
</feature>
<evidence type="ECO:0000256" key="2">
    <source>
        <dbReference type="ARBA" id="ARBA00022833"/>
    </source>
</evidence>
<sequence>MGKMDMESSERSEGSIMEPQSITDYSMRSRQAEIQSYRNSSVSPDPEGSRSRSPHPMRGKHSSSESNGVFHFGDEMKQTHETASLPSNRKRPLSSSSGGSSFHHHSHRKEMSGSGGGSISEMVSRLPKCARCRNHGFIVPVKAHKRYCDFRDCVCPKCLIVKERQCVMAVQVRLRRAQAQDEERAALIRTLQSEQEQHTSFGPETEPVCKTRRLSSNNGDNDDDDDDPIIVKLSSPPSSSPGANSNASATSFKEGHHHHHHHRSLVRESSSSVIRARSPAGSSVGSNSRPGSRAAAPAVISSTGGNGKEGREKEMSMRDDVGNRGERQQQQQDVITTMPRSHHTLLPNSLKNGHHHHHHHPFQKPNGGFSSSISSSRGAAHGSPHHATSGGSKGIHQGSSHTKGSSSSSSIPSSPTTIPGSSSSLTLEHVNGIGALKMYPNFPFSGAETVIDGINDSVNKMLDMFRLPKEIDFLCYRILKDYRGDFKLASSRILEAQTEYRSYELVREAARTNPYYASVYPYYYTHLGAQADIYSAFAAASTREIPP</sequence>
<dbReference type="InterPro" id="IPR026607">
    <property type="entry name" value="DMRT"/>
</dbReference>
<comment type="subcellular location">
    <subcellularLocation>
        <location evidence="5">Nucleus</location>
    </subcellularLocation>
</comment>
<organism evidence="8 9">
    <name type="scientific">Folsomia candida</name>
    <name type="common">Springtail</name>
    <dbReference type="NCBI Taxonomy" id="158441"/>
    <lineage>
        <taxon>Eukaryota</taxon>
        <taxon>Metazoa</taxon>
        <taxon>Ecdysozoa</taxon>
        <taxon>Arthropoda</taxon>
        <taxon>Hexapoda</taxon>
        <taxon>Collembola</taxon>
        <taxon>Entomobryomorpha</taxon>
        <taxon>Isotomoidea</taxon>
        <taxon>Isotomidae</taxon>
        <taxon>Proisotominae</taxon>
        <taxon>Folsomia</taxon>
    </lineage>
</organism>
<keyword evidence="3 5" id="KW-0238">DNA-binding</keyword>
<feature type="region of interest" description="Disordered" evidence="6">
    <location>
        <begin position="192"/>
        <end position="423"/>
    </location>
</feature>